<keyword evidence="7" id="KW-0547">Nucleotide-binding</keyword>
<dbReference type="GO" id="GO:0005524">
    <property type="term" value="F:ATP binding"/>
    <property type="evidence" value="ECO:0007669"/>
    <property type="project" value="UniProtKB-KW"/>
</dbReference>
<dbReference type="Gene3D" id="3.30.450.20">
    <property type="entry name" value="PAS domain"/>
    <property type="match status" value="1"/>
</dbReference>
<evidence type="ECO:0000313" key="16">
    <source>
        <dbReference type="EMBL" id="KNZ71104.1"/>
    </source>
</evidence>
<dbReference type="SMART" id="SM00388">
    <property type="entry name" value="HisKA"/>
    <property type="match status" value="1"/>
</dbReference>
<dbReference type="InterPro" id="IPR050351">
    <property type="entry name" value="BphY/WalK/GraS-like"/>
</dbReference>
<dbReference type="FunFam" id="3.30.565.10:FF:000006">
    <property type="entry name" value="Sensor histidine kinase WalK"/>
    <property type="match status" value="1"/>
</dbReference>
<feature type="domain" description="HAMP" evidence="15">
    <location>
        <begin position="202"/>
        <end position="254"/>
    </location>
</feature>
<dbReference type="GO" id="GO:0000156">
    <property type="term" value="F:phosphorelay response regulator activity"/>
    <property type="evidence" value="ECO:0007669"/>
    <property type="project" value="TreeGrafter"/>
</dbReference>
<evidence type="ECO:0000256" key="2">
    <source>
        <dbReference type="ARBA" id="ARBA00004141"/>
    </source>
</evidence>
<evidence type="ECO:0000256" key="6">
    <source>
        <dbReference type="ARBA" id="ARBA00022692"/>
    </source>
</evidence>
<dbReference type="InterPro" id="IPR000014">
    <property type="entry name" value="PAS"/>
</dbReference>
<keyword evidence="8 16" id="KW-0418">Kinase</keyword>
<dbReference type="InterPro" id="IPR035965">
    <property type="entry name" value="PAS-like_dom_sf"/>
</dbReference>
<keyword evidence="4" id="KW-0597">Phosphoprotein</keyword>
<evidence type="ECO:0000256" key="8">
    <source>
        <dbReference type="ARBA" id="ARBA00022777"/>
    </source>
</evidence>
<dbReference type="InterPro" id="IPR003594">
    <property type="entry name" value="HATPase_dom"/>
</dbReference>
<evidence type="ECO:0000313" key="17">
    <source>
        <dbReference type="Proteomes" id="UP000037175"/>
    </source>
</evidence>
<dbReference type="Gene3D" id="1.10.287.130">
    <property type="match status" value="1"/>
</dbReference>
<comment type="catalytic activity">
    <reaction evidence="1">
        <text>ATP + protein L-histidine = ADP + protein N-phospho-L-histidine.</text>
        <dbReference type="EC" id="2.7.13.3"/>
    </reaction>
</comment>
<protein>
    <recommendedName>
        <fullName evidence="3">histidine kinase</fullName>
        <ecNumber evidence="3">2.7.13.3</ecNumber>
    </recommendedName>
</protein>
<keyword evidence="11" id="KW-0902">Two-component regulatory system</keyword>
<keyword evidence="12 13" id="KW-0472">Membrane</keyword>
<keyword evidence="9" id="KW-0067">ATP-binding</keyword>
<dbReference type="PRINTS" id="PR00344">
    <property type="entry name" value="BCTRLSENSOR"/>
</dbReference>
<dbReference type="CDD" id="cd00130">
    <property type="entry name" value="PAS"/>
    <property type="match status" value="1"/>
</dbReference>
<dbReference type="PANTHER" id="PTHR42878">
    <property type="entry name" value="TWO-COMPONENT HISTIDINE KINASE"/>
    <property type="match status" value="1"/>
</dbReference>
<gene>
    <name evidence="16" type="ORF">Tfer_0180</name>
</gene>
<evidence type="ECO:0000256" key="13">
    <source>
        <dbReference type="SAM" id="Phobius"/>
    </source>
</evidence>
<dbReference type="CDD" id="cd00082">
    <property type="entry name" value="HisKA"/>
    <property type="match status" value="1"/>
</dbReference>
<dbReference type="Pfam" id="PF02518">
    <property type="entry name" value="HATPase_c"/>
    <property type="match status" value="1"/>
</dbReference>
<keyword evidence="5" id="KW-0808">Transferase</keyword>
<proteinExistence type="predicted"/>
<dbReference type="Proteomes" id="UP000037175">
    <property type="component" value="Unassembled WGS sequence"/>
</dbReference>
<keyword evidence="10 13" id="KW-1133">Transmembrane helix</keyword>
<sequence>MSKTLFKKLMVTHLVVILISIAVLGVFLSQLMKNYFLNTKEDELTTKGQEISSITAQYLKGELNEDTTRYIINSLERFVDARVWVVDKNGLIRMVSRGSQCGRGRMMMRQGFQLPPEETNRVLNGETVKQVGESPHFTEPMVSVAVPIVDRAAGRHEVIGAVFLHAPVTGVTVTLQKVYTFLIIATLVAVILAGLLAVYLSKAISNPLHQITAAALAMAKGDYQTRVKVQSSDEVGELAASFNYMGDKLSETIDALHQEKSKIESLIMSLGEGVIATDRTGTVVRVNTMARKLMQFAEDPIGRNIKECCSGGVAEIIQKVLEEGIGKSATLKKENITVLALASPIKDSRENISGTVCVLQDISEAEKLEQMRKDFVSDVSHELRTPLTAIRGYNEALSDGTVEDPEIRQKYHNIIREETQRLERLIHDLLDLSRLQSGKISLELEPLDVGAVIRSTVEKLEPQINIKGIAVELDIPQNIPYIMGNEDRLVQLLIILLDNAVRYTDAGGKIFVSVGDVGLKGVEIAITDTGKGIPKEDIPFIWERFYKVDKSRTRTGAGTGLGLAIARQIVELHHGTIEVESELGRGTTFKIVFPLAES</sequence>
<name>A0A0L6W7M8_9FIRM</name>
<dbReference type="SUPFAM" id="SSF55785">
    <property type="entry name" value="PYP-like sensor domain (PAS domain)"/>
    <property type="match status" value="1"/>
</dbReference>
<feature type="transmembrane region" description="Helical" evidence="13">
    <location>
        <begin position="12"/>
        <end position="32"/>
    </location>
</feature>
<dbReference type="InterPro" id="IPR004358">
    <property type="entry name" value="Sig_transdc_His_kin-like_C"/>
</dbReference>
<dbReference type="GO" id="GO:0006355">
    <property type="term" value="P:regulation of DNA-templated transcription"/>
    <property type="evidence" value="ECO:0007669"/>
    <property type="project" value="InterPro"/>
</dbReference>
<dbReference type="SMART" id="SM00304">
    <property type="entry name" value="HAMP"/>
    <property type="match status" value="1"/>
</dbReference>
<dbReference type="RefSeq" id="WP_052216469.1">
    <property type="nucleotide sequence ID" value="NZ_LGTE01000001.1"/>
</dbReference>
<dbReference type="AlphaFoldDB" id="A0A0L6W7M8"/>
<evidence type="ECO:0000256" key="3">
    <source>
        <dbReference type="ARBA" id="ARBA00012438"/>
    </source>
</evidence>
<evidence type="ECO:0000256" key="12">
    <source>
        <dbReference type="ARBA" id="ARBA00023136"/>
    </source>
</evidence>
<reference evidence="17" key="1">
    <citation type="submission" date="2015-07" db="EMBL/GenBank/DDBJ databases">
        <title>Complete Genome of Thermincola ferriacetica strain Z-0001T.</title>
        <authorList>
            <person name="Lusk B."/>
            <person name="Badalamenti J.P."/>
            <person name="Parameswaran P."/>
            <person name="Bond D.R."/>
            <person name="Torres C.I."/>
        </authorList>
    </citation>
    <scope>NUCLEOTIDE SEQUENCE [LARGE SCALE GENOMIC DNA]</scope>
    <source>
        <strain evidence="17">Z-0001</strain>
    </source>
</reference>
<dbReference type="InterPro" id="IPR003660">
    <property type="entry name" value="HAMP_dom"/>
</dbReference>
<comment type="subcellular location">
    <subcellularLocation>
        <location evidence="2">Membrane</location>
        <topology evidence="2">Multi-pass membrane protein</topology>
    </subcellularLocation>
</comment>
<dbReference type="GO" id="GO:0030295">
    <property type="term" value="F:protein kinase activator activity"/>
    <property type="evidence" value="ECO:0007669"/>
    <property type="project" value="TreeGrafter"/>
</dbReference>
<dbReference type="SUPFAM" id="SSF47384">
    <property type="entry name" value="Homodimeric domain of signal transducing histidine kinase"/>
    <property type="match status" value="1"/>
</dbReference>
<dbReference type="GO" id="GO:0000155">
    <property type="term" value="F:phosphorelay sensor kinase activity"/>
    <property type="evidence" value="ECO:0007669"/>
    <property type="project" value="InterPro"/>
</dbReference>
<dbReference type="Gene3D" id="3.30.565.10">
    <property type="entry name" value="Histidine kinase-like ATPase, C-terminal domain"/>
    <property type="match status" value="1"/>
</dbReference>
<organism evidence="16 17">
    <name type="scientific">Thermincola ferriacetica</name>
    <dbReference type="NCBI Taxonomy" id="281456"/>
    <lineage>
        <taxon>Bacteria</taxon>
        <taxon>Bacillati</taxon>
        <taxon>Bacillota</taxon>
        <taxon>Clostridia</taxon>
        <taxon>Eubacteriales</taxon>
        <taxon>Thermincolaceae</taxon>
        <taxon>Thermincola</taxon>
    </lineage>
</organism>
<feature type="domain" description="Histidine kinase" evidence="14">
    <location>
        <begin position="378"/>
        <end position="597"/>
    </location>
</feature>
<dbReference type="SMART" id="SM00387">
    <property type="entry name" value="HATPase_c"/>
    <property type="match status" value="1"/>
</dbReference>
<dbReference type="CDD" id="cd00075">
    <property type="entry name" value="HATPase"/>
    <property type="match status" value="1"/>
</dbReference>
<dbReference type="PROSITE" id="PS50109">
    <property type="entry name" value="HIS_KIN"/>
    <property type="match status" value="1"/>
</dbReference>
<dbReference type="SUPFAM" id="SSF55874">
    <property type="entry name" value="ATPase domain of HSP90 chaperone/DNA topoisomerase II/histidine kinase"/>
    <property type="match status" value="1"/>
</dbReference>
<dbReference type="FunFam" id="1.10.287.130:FF:000001">
    <property type="entry name" value="Two-component sensor histidine kinase"/>
    <property type="match status" value="1"/>
</dbReference>
<dbReference type="Pfam" id="PF00512">
    <property type="entry name" value="HisKA"/>
    <property type="match status" value="1"/>
</dbReference>
<evidence type="ECO:0000256" key="11">
    <source>
        <dbReference type="ARBA" id="ARBA00023012"/>
    </source>
</evidence>
<feature type="transmembrane region" description="Helical" evidence="13">
    <location>
        <begin position="178"/>
        <end position="200"/>
    </location>
</feature>
<keyword evidence="17" id="KW-1185">Reference proteome</keyword>
<evidence type="ECO:0000256" key="5">
    <source>
        <dbReference type="ARBA" id="ARBA00022679"/>
    </source>
</evidence>
<dbReference type="InterPro" id="IPR013767">
    <property type="entry name" value="PAS_fold"/>
</dbReference>
<dbReference type="InterPro" id="IPR036097">
    <property type="entry name" value="HisK_dim/P_sf"/>
</dbReference>
<evidence type="ECO:0000259" key="15">
    <source>
        <dbReference type="PROSITE" id="PS50885"/>
    </source>
</evidence>
<evidence type="ECO:0000259" key="14">
    <source>
        <dbReference type="PROSITE" id="PS50109"/>
    </source>
</evidence>
<evidence type="ECO:0000256" key="10">
    <source>
        <dbReference type="ARBA" id="ARBA00022989"/>
    </source>
</evidence>
<dbReference type="Pfam" id="PF00989">
    <property type="entry name" value="PAS"/>
    <property type="match status" value="1"/>
</dbReference>
<accession>A0A0L6W7M8</accession>
<dbReference type="PROSITE" id="PS50885">
    <property type="entry name" value="HAMP"/>
    <property type="match status" value="1"/>
</dbReference>
<dbReference type="PANTHER" id="PTHR42878:SF7">
    <property type="entry name" value="SENSOR HISTIDINE KINASE GLRK"/>
    <property type="match status" value="1"/>
</dbReference>
<dbReference type="EMBL" id="LGTE01000001">
    <property type="protein sequence ID" value="KNZ71104.1"/>
    <property type="molecule type" value="Genomic_DNA"/>
</dbReference>
<dbReference type="InterPro" id="IPR005467">
    <property type="entry name" value="His_kinase_dom"/>
</dbReference>
<dbReference type="GO" id="GO:0007234">
    <property type="term" value="P:osmosensory signaling via phosphorelay pathway"/>
    <property type="evidence" value="ECO:0007669"/>
    <property type="project" value="TreeGrafter"/>
</dbReference>
<evidence type="ECO:0000256" key="7">
    <source>
        <dbReference type="ARBA" id="ARBA00022741"/>
    </source>
</evidence>
<keyword evidence="6 13" id="KW-0812">Transmembrane</keyword>
<comment type="caution">
    <text evidence="16">The sequence shown here is derived from an EMBL/GenBank/DDBJ whole genome shotgun (WGS) entry which is preliminary data.</text>
</comment>
<evidence type="ECO:0000256" key="1">
    <source>
        <dbReference type="ARBA" id="ARBA00000085"/>
    </source>
</evidence>
<dbReference type="CDD" id="cd06225">
    <property type="entry name" value="HAMP"/>
    <property type="match status" value="1"/>
</dbReference>
<dbReference type="PATRIC" id="fig|281456.6.peg.184"/>
<dbReference type="GO" id="GO:0016020">
    <property type="term" value="C:membrane"/>
    <property type="evidence" value="ECO:0007669"/>
    <property type="project" value="UniProtKB-SubCell"/>
</dbReference>
<evidence type="ECO:0000256" key="9">
    <source>
        <dbReference type="ARBA" id="ARBA00022840"/>
    </source>
</evidence>
<evidence type="ECO:0000256" key="4">
    <source>
        <dbReference type="ARBA" id="ARBA00022553"/>
    </source>
</evidence>
<dbReference type="Gene3D" id="6.10.340.10">
    <property type="match status" value="1"/>
</dbReference>
<dbReference type="EC" id="2.7.13.3" evidence="3"/>
<dbReference type="Pfam" id="PF00672">
    <property type="entry name" value="HAMP"/>
    <property type="match status" value="1"/>
</dbReference>
<dbReference type="InterPro" id="IPR003661">
    <property type="entry name" value="HisK_dim/P_dom"/>
</dbReference>
<dbReference type="SUPFAM" id="SSF158472">
    <property type="entry name" value="HAMP domain-like"/>
    <property type="match status" value="1"/>
</dbReference>
<dbReference type="InterPro" id="IPR036890">
    <property type="entry name" value="HATPase_C_sf"/>
</dbReference>